<dbReference type="InterPro" id="IPR004843">
    <property type="entry name" value="Calcineurin-like_PHP"/>
</dbReference>
<dbReference type="Pfam" id="PF00149">
    <property type="entry name" value="Metallophos"/>
    <property type="match status" value="1"/>
</dbReference>
<dbReference type="AlphaFoldDB" id="A0AAN6BRZ1"/>
<proteinExistence type="inferred from homology"/>
<dbReference type="CDD" id="cd07361">
    <property type="entry name" value="MEMO_like"/>
    <property type="match status" value="1"/>
</dbReference>
<dbReference type="EMBL" id="JAAAPU010000013">
    <property type="protein sequence ID" value="KAF4208054.1"/>
    <property type="molecule type" value="Genomic_DNA"/>
</dbReference>
<dbReference type="InterPro" id="IPR029052">
    <property type="entry name" value="Metallo-depent_PP-like"/>
</dbReference>
<comment type="catalytic activity">
    <reaction evidence="4">
        <text>a phosphate monoester + H2O = an alcohol + phosphate</text>
        <dbReference type="Rhea" id="RHEA:15017"/>
        <dbReference type="ChEBI" id="CHEBI:15377"/>
        <dbReference type="ChEBI" id="CHEBI:30879"/>
        <dbReference type="ChEBI" id="CHEBI:43474"/>
        <dbReference type="ChEBI" id="CHEBI:67140"/>
        <dbReference type="EC" id="3.1.3.2"/>
    </reaction>
</comment>
<dbReference type="InterPro" id="IPR002737">
    <property type="entry name" value="MEMO1_fam"/>
</dbReference>
<feature type="domain" description="Calcineurin-like phosphoesterase" evidence="5">
    <location>
        <begin position="171"/>
        <end position="403"/>
    </location>
</feature>
<dbReference type="PANTHER" id="PTHR11060">
    <property type="entry name" value="PROTEIN MEMO1"/>
    <property type="match status" value="1"/>
</dbReference>
<comment type="similarity">
    <text evidence="4">Belongs to the metallophosphoesterase superfamily. Purple acid phosphatase family.</text>
</comment>
<feature type="domain" description="Purple acid phosphatase C-terminal" evidence="6">
    <location>
        <begin position="424"/>
        <end position="474"/>
    </location>
</feature>
<dbReference type="InterPro" id="IPR041792">
    <property type="entry name" value="MPP_PAP"/>
</dbReference>
<reference evidence="8" key="1">
    <citation type="journal article" date="2020" name="bioRxiv">
        <title>Genomic and phenotypic heterogeneity of clinical isolates of the human pathogens Aspergillus fumigatus, Aspergillus lentulus and Aspergillus fumigatiaffinis.</title>
        <authorList>
            <person name="dos Santos R.A.C."/>
            <person name="Steenwyk J.L."/>
            <person name="Rivero-Menendez O."/>
            <person name="Mead M.E."/>
            <person name="Silva L.P."/>
            <person name="Bastos R.W."/>
            <person name="Alastruey-Izquierdo A."/>
            <person name="Goldman G.H."/>
            <person name="Rokas A."/>
        </authorList>
    </citation>
    <scope>NUCLEOTIDE SEQUENCE</scope>
    <source>
        <strain evidence="8">CNM-CM8927</strain>
    </source>
</reference>
<dbReference type="Gene3D" id="2.60.40.380">
    <property type="entry name" value="Purple acid phosphatase-like, N-terminal"/>
    <property type="match status" value="1"/>
</dbReference>
<evidence type="ECO:0000259" key="5">
    <source>
        <dbReference type="Pfam" id="PF00149"/>
    </source>
</evidence>
<dbReference type="Pfam" id="PF16656">
    <property type="entry name" value="Pur_ac_phosph_N"/>
    <property type="match status" value="1"/>
</dbReference>
<evidence type="ECO:0000256" key="1">
    <source>
        <dbReference type="ARBA" id="ARBA00006315"/>
    </source>
</evidence>
<accession>A0AAN6BRZ1</accession>
<name>A0AAN6BRZ1_ASPLE</name>
<dbReference type="Pfam" id="PF01875">
    <property type="entry name" value="Memo"/>
    <property type="match status" value="1"/>
</dbReference>
<organism evidence="8 9">
    <name type="scientific">Aspergillus lentulus</name>
    <dbReference type="NCBI Taxonomy" id="293939"/>
    <lineage>
        <taxon>Eukaryota</taxon>
        <taxon>Fungi</taxon>
        <taxon>Dikarya</taxon>
        <taxon>Ascomycota</taxon>
        <taxon>Pezizomycotina</taxon>
        <taxon>Eurotiomycetes</taxon>
        <taxon>Eurotiomycetidae</taxon>
        <taxon>Eurotiales</taxon>
        <taxon>Aspergillaceae</taxon>
        <taxon>Aspergillus</taxon>
        <taxon>Aspergillus subgen. Fumigati</taxon>
    </lineage>
</organism>
<evidence type="ECO:0000256" key="2">
    <source>
        <dbReference type="ARBA" id="ARBA00022729"/>
    </source>
</evidence>
<feature type="signal peptide" evidence="4">
    <location>
        <begin position="1"/>
        <end position="23"/>
    </location>
</feature>
<protein>
    <recommendedName>
        <fullName evidence="4">Purple acid phosphatase</fullName>
        <ecNumber evidence="4">3.1.3.2</ecNumber>
    </recommendedName>
</protein>
<gene>
    <name evidence="8" type="ORF">CNMCM8927_001521</name>
</gene>
<evidence type="ECO:0000313" key="9">
    <source>
        <dbReference type="Proteomes" id="UP000649114"/>
    </source>
</evidence>
<evidence type="ECO:0000256" key="3">
    <source>
        <dbReference type="ARBA" id="ARBA00023180"/>
    </source>
</evidence>
<dbReference type="InterPro" id="IPR008963">
    <property type="entry name" value="Purple_acid_Pase-like_N"/>
</dbReference>
<dbReference type="HAMAP" id="MF_00055">
    <property type="entry name" value="MEMO1"/>
    <property type="match status" value="1"/>
</dbReference>
<dbReference type="Pfam" id="PF14008">
    <property type="entry name" value="Metallophos_C"/>
    <property type="match status" value="1"/>
</dbReference>
<dbReference type="SUPFAM" id="SSF49363">
    <property type="entry name" value="Purple acid phosphatase, N-terminal domain"/>
    <property type="match status" value="1"/>
</dbReference>
<dbReference type="CDD" id="cd00839">
    <property type="entry name" value="MPP_PAPs"/>
    <property type="match status" value="1"/>
</dbReference>
<dbReference type="GO" id="GO:0046872">
    <property type="term" value="F:metal ion binding"/>
    <property type="evidence" value="ECO:0007669"/>
    <property type="project" value="InterPro"/>
</dbReference>
<comment type="similarity">
    <text evidence="1">Belongs to the MEMO1 family.</text>
</comment>
<keyword evidence="3" id="KW-0325">Glycoprotein</keyword>
<dbReference type="InterPro" id="IPR025733">
    <property type="entry name" value="PAPs_C"/>
</dbReference>
<evidence type="ECO:0000259" key="7">
    <source>
        <dbReference type="Pfam" id="PF16656"/>
    </source>
</evidence>
<comment type="caution">
    <text evidence="8">The sequence shown here is derived from an EMBL/GenBank/DDBJ whole genome shotgun (WGS) entry which is preliminary data.</text>
</comment>
<feature type="domain" description="Purple acid phosphatase N-terminal" evidence="7">
    <location>
        <begin position="34"/>
        <end position="121"/>
    </location>
</feature>
<dbReference type="PANTHER" id="PTHR11060:SF0">
    <property type="entry name" value="PROTEIN MEMO1"/>
    <property type="match status" value="1"/>
</dbReference>
<dbReference type="Gene3D" id="3.60.21.10">
    <property type="match status" value="1"/>
</dbReference>
<dbReference type="GO" id="GO:0003993">
    <property type="term" value="F:acid phosphatase activity"/>
    <property type="evidence" value="ECO:0007669"/>
    <property type="project" value="UniProtKB-EC"/>
</dbReference>
<dbReference type="NCBIfam" id="TIGR04336">
    <property type="entry name" value="AmmeMemoSam_B"/>
    <property type="match status" value="1"/>
</dbReference>
<dbReference type="EC" id="3.1.3.2" evidence="4"/>
<keyword evidence="2 4" id="KW-0732">Signal</keyword>
<feature type="chain" id="PRO_5042671171" description="Purple acid phosphatase" evidence="4">
    <location>
        <begin position="24"/>
        <end position="822"/>
    </location>
</feature>
<evidence type="ECO:0000313" key="8">
    <source>
        <dbReference type="EMBL" id="KAF4208054.1"/>
    </source>
</evidence>
<keyword evidence="4" id="KW-0378">Hydrolase</keyword>
<dbReference type="Proteomes" id="UP000649114">
    <property type="component" value="Unassembled WGS sequence"/>
</dbReference>
<dbReference type="SUPFAM" id="SSF56300">
    <property type="entry name" value="Metallo-dependent phosphatases"/>
    <property type="match status" value="1"/>
</dbReference>
<dbReference type="InterPro" id="IPR015914">
    <property type="entry name" value="PAPs_N"/>
</dbReference>
<reference evidence="8" key="2">
    <citation type="submission" date="2020-04" db="EMBL/GenBank/DDBJ databases">
        <authorList>
            <person name="Santos R.A.C."/>
            <person name="Steenwyk J.L."/>
            <person name="Rivero-Menendez O."/>
            <person name="Mead M.E."/>
            <person name="Silva L.P."/>
            <person name="Bastos R.W."/>
            <person name="Alastruey-Izquierdo A."/>
            <person name="Goldman G.H."/>
            <person name="Rokas A."/>
        </authorList>
    </citation>
    <scope>NUCLEOTIDE SEQUENCE</scope>
    <source>
        <strain evidence="8">CNM-CM8927</strain>
    </source>
</reference>
<evidence type="ECO:0000256" key="4">
    <source>
        <dbReference type="RuleBase" id="RU361203"/>
    </source>
</evidence>
<evidence type="ECO:0000259" key="6">
    <source>
        <dbReference type="Pfam" id="PF14008"/>
    </source>
</evidence>
<sequence length="822" mass="90246">MDGIASSILAAIAASTLFTDSIAAPTTEQNGSYPMQLRLAYAGPHGMTVSWNTYSQLPHPTVCFGRSTKHLNRCVSSNVSLTYPTSTTYNNHVSITGLEADTLYYYLPQHSNATTPYTFKTSRQAGDQTPYTVAVAIDMGLMGAMGLTTSVGKGAHNPLGPNDNNTVQSLLAQGVNTDFLWHPGDIAYADYWLKEEIQGFLPNTTIADGVKVYESLLNQYYDELSVITAHKPYMVGPGNHESNCDNGGTTDSVHNITYNVGICMPGQTNFTGFRNHFRMPSAQSGGVENFWYSFDNGMVHYIQLDTETDLGHGIVSPDEPTGAEGEDSGPFGLYDQQLNWLEKDLASVDRAKTPWVVVAGHRPWYVSGKNQSGTICENCRKVWEPLFLKYNVDLVLSGHTHYYERNAPIANFNADPNELNNPTAPWYITNGAAGHYDGLDSLVRPLQSYSRYAQDTAYGWSKLTFHNCSHLTHESEVQALDQWLAHVPNEIEGIGSLPVPGSRVIIAPHAGYAYSGPCAAYAYKALDLSKAKRIFILGPSHHHYLSTLALPQLTSYYTPLSDEPLPLDTELIAKLLSAKAVKPNGSTVSFTTMTRSVDEDEHSIELHLPYIHRLLQLQHPAKRTSQYPPLVPILVGSTSASTEQAFGALLASYMEDPSNVFVISSDFCHWGLRFSYTYYVPQAPKPGPKLPLSADALPQPSNDLDEFEEKIERVSAGHSLQRRDRINSREPAIHESISAFDIATMAAIATGETENFLDVIQKTGNTVCGRHPIGVIMAAIEATRTQEDGKKGAFHFIRYERSSDAVNVADSSVSYVSAFAVL</sequence>
<dbReference type="Gene3D" id="3.40.830.10">
    <property type="entry name" value="LigB-like"/>
    <property type="match status" value="1"/>
</dbReference>